<evidence type="ECO:0000313" key="2">
    <source>
        <dbReference type="Proteomes" id="UP001499910"/>
    </source>
</evidence>
<reference evidence="2" key="1">
    <citation type="journal article" date="2019" name="Int. J. Syst. Evol. Microbiol.">
        <title>The Global Catalogue of Microorganisms (GCM) 10K type strain sequencing project: providing services to taxonomists for standard genome sequencing and annotation.</title>
        <authorList>
            <consortium name="The Broad Institute Genomics Platform"/>
            <consortium name="The Broad Institute Genome Sequencing Center for Infectious Disease"/>
            <person name="Wu L."/>
            <person name="Ma J."/>
        </authorList>
    </citation>
    <scope>NUCLEOTIDE SEQUENCE [LARGE SCALE GENOMIC DNA]</scope>
    <source>
        <strain evidence="2">JCM 18015</strain>
    </source>
</reference>
<keyword evidence="2" id="KW-1185">Reference proteome</keyword>
<accession>A0ABP9KVF1</accession>
<dbReference type="Proteomes" id="UP001499910">
    <property type="component" value="Unassembled WGS sequence"/>
</dbReference>
<evidence type="ECO:0000313" key="1">
    <source>
        <dbReference type="EMBL" id="GAA5065043.1"/>
    </source>
</evidence>
<gene>
    <name evidence="1" type="ORF">GCM10023209_02180</name>
</gene>
<comment type="caution">
    <text evidence="1">The sequence shown here is derived from an EMBL/GenBank/DDBJ whole genome shotgun (WGS) entry which is preliminary data.</text>
</comment>
<sequence length="227" mass="24683">MGVTRLTLLPMTDATLDPLSPAEIEALFTRADGQYLFARWGRPIVPVVFGVEDQTVSILKGAIEAVVALAGHKMAETDPELGANLMVFFIRDWSELVDTPNLDRLLPDLPGIVARLQEADANQYRSFRFDEAGGIKAAFVFVRMDSEMRDAPAETIALSQMVQTILLWSDTAFLGASPLAVLQEGGPAMLKPQIADLIRAGYDPVMPVAATDPSHALRLVARLPRPS</sequence>
<name>A0ABP9KVF1_9RHOB</name>
<dbReference type="EMBL" id="BAABHW010000001">
    <property type="protein sequence ID" value="GAA5065043.1"/>
    <property type="molecule type" value="Genomic_DNA"/>
</dbReference>
<organism evidence="1 2">
    <name type="scientific">[Roseibacterium] beibuensis</name>
    <dbReference type="NCBI Taxonomy" id="1193142"/>
    <lineage>
        <taxon>Bacteria</taxon>
        <taxon>Pseudomonadati</taxon>
        <taxon>Pseudomonadota</taxon>
        <taxon>Alphaproteobacteria</taxon>
        <taxon>Rhodobacterales</taxon>
        <taxon>Roseobacteraceae</taxon>
        <taxon>Roseicyclus</taxon>
    </lineage>
</organism>
<protein>
    <submittedName>
        <fullName evidence="1">Uncharacterized protein</fullName>
    </submittedName>
</protein>
<proteinExistence type="predicted"/>